<name>X1GPE9_9ZZZZ</name>
<proteinExistence type="predicted"/>
<protein>
    <submittedName>
        <fullName evidence="1">Uncharacterized protein</fullName>
    </submittedName>
</protein>
<reference evidence="1" key="1">
    <citation type="journal article" date="2014" name="Front. Microbiol.">
        <title>High frequency of phylogenetically diverse reductive dehalogenase-homologous genes in deep subseafloor sedimentary metagenomes.</title>
        <authorList>
            <person name="Kawai M."/>
            <person name="Futagami T."/>
            <person name="Toyoda A."/>
            <person name="Takaki Y."/>
            <person name="Nishi S."/>
            <person name="Hori S."/>
            <person name="Arai W."/>
            <person name="Tsubouchi T."/>
            <person name="Morono Y."/>
            <person name="Uchiyama I."/>
            <person name="Ito T."/>
            <person name="Fujiyama A."/>
            <person name="Inagaki F."/>
            <person name="Takami H."/>
        </authorList>
    </citation>
    <scope>NUCLEOTIDE SEQUENCE</scope>
    <source>
        <strain evidence="1">Expedition CK06-06</strain>
    </source>
</reference>
<sequence length="73" mass="8205">MTKKTIYNVLIVDKKTGETTKDEKVTAGNEQQAILKTFGVDADNSFIKITELGTYEEDKPIKAVIETEEKPKE</sequence>
<gene>
    <name evidence="1" type="ORF">S03H2_32855</name>
</gene>
<organism evidence="1">
    <name type="scientific">marine sediment metagenome</name>
    <dbReference type="NCBI Taxonomy" id="412755"/>
    <lineage>
        <taxon>unclassified sequences</taxon>
        <taxon>metagenomes</taxon>
        <taxon>ecological metagenomes</taxon>
    </lineage>
</organism>
<dbReference type="EMBL" id="BARU01019973">
    <property type="protein sequence ID" value="GAH59052.1"/>
    <property type="molecule type" value="Genomic_DNA"/>
</dbReference>
<accession>X1GPE9</accession>
<evidence type="ECO:0000313" key="1">
    <source>
        <dbReference type="EMBL" id="GAH59052.1"/>
    </source>
</evidence>
<dbReference type="AlphaFoldDB" id="X1GPE9"/>
<comment type="caution">
    <text evidence="1">The sequence shown here is derived from an EMBL/GenBank/DDBJ whole genome shotgun (WGS) entry which is preliminary data.</text>
</comment>